<accession>A3LWP4</accession>
<dbReference type="InterPro" id="IPR001394">
    <property type="entry name" value="Peptidase_C19_UCH"/>
</dbReference>
<dbReference type="SUPFAM" id="SSF54001">
    <property type="entry name" value="Cysteine proteinases"/>
    <property type="match status" value="1"/>
</dbReference>
<evidence type="ECO:0000256" key="4">
    <source>
        <dbReference type="PROSITE-ProRule" id="PRU00502"/>
    </source>
</evidence>
<feature type="region of interest" description="Disordered" evidence="5">
    <location>
        <begin position="1"/>
        <end position="22"/>
    </location>
</feature>
<gene>
    <name evidence="8" type="primary">USP39</name>
    <name evidence="8" type="ORF">PICST_61453</name>
</gene>
<dbReference type="PROSITE" id="PS50235">
    <property type="entry name" value="USP_3"/>
    <property type="match status" value="1"/>
</dbReference>
<evidence type="ECO:0000256" key="1">
    <source>
        <dbReference type="ARBA" id="ARBA00022723"/>
    </source>
</evidence>
<dbReference type="HOGENOM" id="CLU_016848_2_1_1"/>
<evidence type="ECO:0000313" key="8">
    <source>
        <dbReference type="EMBL" id="ABN67316.2"/>
    </source>
</evidence>
<feature type="domain" description="USP" evidence="6">
    <location>
        <begin position="166"/>
        <end position="489"/>
    </location>
</feature>
<dbReference type="Pfam" id="PF02148">
    <property type="entry name" value="zf-UBP"/>
    <property type="match status" value="1"/>
</dbReference>
<dbReference type="OrthoDB" id="10263353at2759"/>
<dbReference type="Gene3D" id="3.30.40.10">
    <property type="entry name" value="Zinc/RING finger domain, C3HC4 (zinc finger)"/>
    <property type="match status" value="1"/>
</dbReference>
<evidence type="ECO:0000256" key="2">
    <source>
        <dbReference type="ARBA" id="ARBA00022771"/>
    </source>
</evidence>
<evidence type="ECO:0000313" key="9">
    <source>
        <dbReference type="Proteomes" id="UP000002258"/>
    </source>
</evidence>
<dbReference type="InterPro" id="IPR001607">
    <property type="entry name" value="Znf_UBP"/>
</dbReference>
<dbReference type="Pfam" id="PF00443">
    <property type="entry name" value="UCH"/>
    <property type="match status" value="1"/>
</dbReference>
<dbReference type="GO" id="GO:0004843">
    <property type="term" value="F:cysteine-type deubiquitinase activity"/>
    <property type="evidence" value="ECO:0007669"/>
    <property type="project" value="InterPro"/>
</dbReference>
<evidence type="ECO:0000259" key="7">
    <source>
        <dbReference type="PROSITE" id="PS50271"/>
    </source>
</evidence>
<keyword evidence="1" id="KW-0479">Metal-binding</keyword>
<name>A3LWP4_PICST</name>
<dbReference type="EMBL" id="CP000500">
    <property type="protein sequence ID" value="ABN67316.2"/>
    <property type="molecule type" value="Genomic_DNA"/>
</dbReference>
<dbReference type="Gene3D" id="3.90.70.10">
    <property type="entry name" value="Cysteine proteinases"/>
    <property type="match status" value="1"/>
</dbReference>
<dbReference type="STRING" id="322104.A3LWP4"/>
<keyword evidence="8" id="KW-0378">Hydrolase</keyword>
<dbReference type="GO" id="GO:0006508">
    <property type="term" value="P:proteolysis"/>
    <property type="evidence" value="ECO:0007669"/>
    <property type="project" value="UniProtKB-KW"/>
</dbReference>
<dbReference type="GeneID" id="4839739"/>
<reference evidence="8 9" key="1">
    <citation type="journal article" date="2007" name="Nat. Biotechnol.">
        <title>Genome sequence of the lignocellulose-bioconverting and xylose-fermenting yeast Pichia stipitis.</title>
        <authorList>
            <person name="Jeffries T.W."/>
            <person name="Grigoriev I.V."/>
            <person name="Grimwood J."/>
            <person name="Laplaza J.M."/>
            <person name="Aerts A."/>
            <person name="Salamov A."/>
            <person name="Schmutz J."/>
            <person name="Lindquist E."/>
            <person name="Dehal P."/>
            <person name="Shapiro H."/>
            <person name="Jin Y.S."/>
            <person name="Passoth V."/>
            <person name="Richardson P.M."/>
        </authorList>
    </citation>
    <scope>NUCLEOTIDE SEQUENCE [LARGE SCALE GENOMIC DNA]</scope>
    <source>
        <strain evidence="9">ATCC 58785 / CBS 6054 / NBRC 10063 / NRRL Y-11545</strain>
    </source>
</reference>
<dbReference type="FunCoup" id="A3LWP4">
    <property type="interactions" value="1005"/>
</dbReference>
<evidence type="ECO:0000256" key="5">
    <source>
        <dbReference type="SAM" id="MobiDB-lite"/>
    </source>
</evidence>
<dbReference type="GO" id="GO:0008270">
    <property type="term" value="F:zinc ion binding"/>
    <property type="evidence" value="ECO:0007669"/>
    <property type="project" value="UniProtKB-KW"/>
</dbReference>
<sequence length="489" mass="56257">MNGNDSTPLLKKQKVAAHEDSQSDAEFDFPEYMTSNVNHSAQQDTLYLDTIHRPLLDFDFEKVCSVTLSNTNVYCCLVCGKYFSGRSRTSPSYTHSLENNHHVFINLHNEKYYVLPENYEITSYSALKSLRDINNFLNPKYTKSDIENLPVTARDLDHKSYDVGYVGLNNISANDYSNVVIQALSHIVPIRNWYLSLSHRQDLNARLESMSPLNYNFGILVRKLWSKYLYRNHVSPHEFLQYLSSTTKNQFSITRQSTPKKLLVWLLNNLHLQLSKSIKKSSTVLSDNLRGRIKVTSMEVHTKEVNDKVEFETDENSAKESVSSFWVLTLDLISSPLFMDVTKIQEVALTKLLQKYDGKQTSQVSSSELRTYKLIAPLPRYLIFHIDRGLEKDGSTRGNPTVVQFSTTIDMAPYTEGADQSLNYKLLSTIKRQSTEGVKLDHSDDKNNWAISLRRTDDSWVCIKDLEFNACEGGLLFLEENYLQIWERC</sequence>
<dbReference type="SMART" id="SM00290">
    <property type="entry name" value="ZnF_UBP"/>
    <property type="match status" value="1"/>
</dbReference>
<dbReference type="InterPro" id="IPR038765">
    <property type="entry name" value="Papain-like_cys_pep_sf"/>
</dbReference>
<dbReference type="GO" id="GO:0016579">
    <property type="term" value="P:protein deubiquitination"/>
    <property type="evidence" value="ECO:0007669"/>
    <property type="project" value="InterPro"/>
</dbReference>
<dbReference type="AlphaFoldDB" id="A3LWP4"/>
<proteinExistence type="predicted"/>
<keyword evidence="8" id="KW-0645">Protease</keyword>
<dbReference type="eggNOG" id="KOG2026">
    <property type="taxonomic scope" value="Eukaryota"/>
</dbReference>
<dbReference type="InterPro" id="IPR050185">
    <property type="entry name" value="Ub_carboxyl-term_hydrolase"/>
</dbReference>
<evidence type="ECO:0000256" key="3">
    <source>
        <dbReference type="ARBA" id="ARBA00022833"/>
    </source>
</evidence>
<dbReference type="RefSeq" id="XP_001385345.2">
    <property type="nucleotide sequence ID" value="XM_001385308.1"/>
</dbReference>
<keyword evidence="3" id="KW-0862">Zinc</keyword>
<dbReference type="Proteomes" id="UP000002258">
    <property type="component" value="Chromosome 6"/>
</dbReference>
<dbReference type="KEGG" id="pic:PICST_61453"/>
<dbReference type="InterPro" id="IPR013083">
    <property type="entry name" value="Znf_RING/FYVE/PHD"/>
</dbReference>
<dbReference type="OMA" id="PQFLIFH"/>
<dbReference type="InterPro" id="IPR028889">
    <property type="entry name" value="USP"/>
</dbReference>
<feature type="domain" description="UBP-type" evidence="7">
    <location>
        <begin position="43"/>
        <end position="140"/>
    </location>
</feature>
<dbReference type="SUPFAM" id="SSF57850">
    <property type="entry name" value="RING/U-box"/>
    <property type="match status" value="1"/>
</dbReference>
<dbReference type="PANTHER" id="PTHR21646:SF16">
    <property type="entry name" value="U4_U6.U5 TRI-SNRNP-ASSOCIATED PROTEIN 2"/>
    <property type="match status" value="1"/>
</dbReference>
<dbReference type="PROSITE" id="PS50271">
    <property type="entry name" value="ZF_UBP"/>
    <property type="match status" value="1"/>
</dbReference>
<keyword evidence="2 4" id="KW-0863">Zinc-finger</keyword>
<dbReference type="InParanoid" id="A3LWP4"/>
<dbReference type="PANTHER" id="PTHR21646">
    <property type="entry name" value="UBIQUITIN CARBOXYL-TERMINAL HYDROLASE"/>
    <property type="match status" value="1"/>
</dbReference>
<keyword evidence="9" id="KW-1185">Reference proteome</keyword>
<protein>
    <submittedName>
        <fullName evidence="8">Ubiquitin specific protease</fullName>
    </submittedName>
</protein>
<organism evidence="8 9">
    <name type="scientific">Scheffersomyces stipitis (strain ATCC 58785 / CBS 6054 / NBRC 10063 / NRRL Y-11545)</name>
    <name type="common">Yeast</name>
    <name type="synonym">Pichia stipitis</name>
    <dbReference type="NCBI Taxonomy" id="322104"/>
    <lineage>
        <taxon>Eukaryota</taxon>
        <taxon>Fungi</taxon>
        <taxon>Dikarya</taxon>
        <taxon>Ascomycota</taxon>
        <taxon>Saccharomycotina</taxon>
        <taxon>Pichiomycetes</taxon>
        <taxon>Debaryomycetaceae</taxon>
        <taxon>Scheffersomyces</taxon>
    </lineage>
</organism>
<evidence type="ECO:0000259" key="6">
    <source>
        <dbReference type="PROSITE" id="PS50235"/>
    </source>
</evidence>